<evidence type="ECO:0000313" key="2">
    <source>
        <dbReference type="EMBL" id="GES31894.1"/>
    </source>
</evidence>
<comment type="caution">
    <text evidence="2">The sequence shown here is derived from an EMBL/GenBank/DDBJ whole genome shotgun (WGS) entry which is preliminary data.</text>
</comment>
<dbReference type="EMBL" id="BLAG01000011">
    <property type="protein sequence ID" value="GES31894.1"/>
    <property type="molecule type" value="Genomic_DNA"/>
</dbReference>
<organism evidence="2 3">
    <name type="scientific">Streptomyces angustmyceticus</name>
    <dbReference type="NCBI Taxonomy" id="285578"/>
    <lineage>
        <taxon>Bacteria</taxon>
        <taxon>Bacillati</taxon>
        <taxon>Actinomycetota</taxon>
        <taxon>Actinomycetes</taxon>
        <taxon>Kitasatosporales</taxon>
        <taxon>Streptomycetaceae</taxon>
        <taxon>Streptomyces</taxon>
    </lineage>
</organism>
<dbReference type="AlphaFoldDB" id="A0A5J4LHB3"/>
<reference evidence="2 3" key="1">
    <citation type="submission" date="2019-10" db="EMBL/GenBank/DDBJ databases">
        <title>Whole genome shotgun sequence of Streptomyces angustmyceticus NBRC 3934.</title>
        <authorList>
            <person name="Hosoyama A."/>
            <person name="Ichikawa N."/>
            <person name="Kimura A."/>
            <person name="Kitahashi Y."/>
            <person name="Komaki H."/>
            <person name="Uohara A."/>
        </authorList>
    </citation>
    <scope>NUCLEOTIDE SEQUENCE [LARGE SCALE GENOMIC DNA]</scope>
    <source>
        <strain evidence="2 3">NBRC 3934</strain>
    </source>
</reference>
<keyword evidence="3" id="KW-1185">Reference proteome</keyword>
<accession>A0A5J4LHB3</accession>
<dbReference type="Proteomes" id="UP000325598">
    <property type="component" value="Unassembled WGS sequence"/>
</dbReference>
<gene>
    <name evidence="2" type="ORF">San01_43810</name>
</gene>
<name>A0A5J4LHB3_9ACTN</name>
<sequence>MPVPGRGAARSDRAAARRWVPGNLALQRVKITEGYLLLRVARDRAVGMAEPPGRRPGKGRLGTLSAPSC</sequence>
<proteinExistence type="predicted"/>
<protein>
    <submittedName>
        <fullName evidence="2">Uncharacterized protein</fullName>
    </submittedName>
</protein>
<evidence type="ECO:0000313" key="3">
    <source>
        <dbReference type="Proteomes" id="UP000325598"/>
    </source>
</evidence>
<feature type="region of interest" description="Disordered" evidence="1">
    <location>
        <begin position="48"/>
        <end position="69"/>
    </location>
</feature>
<evidence type="ECO:0000256" key="1">
    <source>
        <dbReference type="SAM" id="MobiDB-lite"/>
    </source>
</evidence>